<protein>
    <recommendedName>
        <fullName evidence="3">SMI1/KNR4 family protein</fullName>
    </recommendedName>
</protein>
<dbReference type="AlphaFoldDB" id="A0A255DSD4"/>
<reference evidence="1 2" key="1">
    <citation type="submission" date="2017-07" db="EMBL/GenBank/DDBJ databases">
        <title>The new phylogeny of genus Mycobacterium.</title>
        <authorList>
            <person name="Tortoli E."/>
            <person name="Trovato A."/>
            <person name="Cirillo D.M."/>
        </authorList>
    </citation>
    <scope>NUCLEOTIDE SEQUENCE [LARGE SCALE GENOMIC DNA]</scope>
    <source>
        <strain evidence="1 2">ATCC 33027</strain>
    </source>
</reference>
<dbReference type="OrthoDB" id="264195at2"/>
<organism evidence="1 2">
    <name type="scientific">Mycolicibacterium sphagni</name>
    <dbReference type="NCBI Taxonomy" id="1786"/>
    <lineage>
        <taxon>Bacteria</taxon>
        <taxon>Bacillati</taxon>
        <taxon>Actinomycetota</taxon>
        <taxon>Actinomycetes</taxon>
        <taxon>Mycobacteriales</taxon>
        <taxon>Mycobacteriaceae</taxon>
        <taxon>Mycolicibacterium</taxon>
    </lineage>
</organism>
<dbReference type="RefSeq" id="WP_094476404.1">
    <property type="nucleotide sequence ID" value="NZ_NOZR01000002.1"/>
</dbReference>
<dbReference type="Proteomes" id="UP000216063">
    <property type="component" value="Unassembled WGS sequence"/>
</dbReference>
<dbReference type="EMBL" id="NOZR01000002">
    <property type="protein sequence ID" value="OYN82308.1"/>
    <property type="molecule type" value="Genomic_DNA"/>
</dbReference>
<sequence>MPHDGAVTMTPGLAEDELAAIEAEFGFEFADDHRAFLSAGLPVGESWPDWRDAPRRSLQQRLQLPAEGILFAVEWRQFWGAEWGVRPARMKDALRSANYHLARVPQLVPVHANHYLPAGRGSFGHPVLSVYQTDVTCCSTGIFAYVDRELGDADPDVWQAPTPTVRFWSDLIG</sequence>
<dbReference type="PANTHER" id="PTHR32011:SF2">
    <property type="entry name" value="OS08G0472400 PROTEIN"/>
    <property type="match status" value="1"/>
</dbReference>
<gene>
    <name evidence="1" type="ORF">CG716_03350</name>
</gene>
<evidence type="ECO:0000313" key="1">
    <source>
        <dbReference type="EMBL" id="OYN82308.1"/>
    </source>
</evidence>
<dbReference type="PANTHER" id="PTHR32011">
    <property type="entry name" value="OS08G0472400 PROTEIN"/>
    <property type="match status" value="1"/>
</dbReference>
<keyword evidence="2" id="KW-1185">Reference proteome</keyword>
<evidence type="ECO:0008006" key="3">
    <source>
        <dbReference type="Google" id="ProtNLM"/>
    </source>
</evidence>
<accession>A0A255DSD4</accession>
<comment type="caution">
    <text evidence="1">The sequence shown here is derived from an EMBL/GenBank/DDBJ whole genome shotgun (WGS) entry which is preliminary data.</text>
</comment>
<name>A0A255DSD4_9MYCO</name>
<proteinExistence type="predicted"/>
<evidence type="ECO:0000313" key="2">
    <source>
        <dbReference type="Proteomes" id="UP000216063"/>
    </source>
</evidence>